<geneLocation type="chloroplast" evidence="2"/>
<proteinExistence type="predicted"/>
<dbReference type="GeneID" id="32890202"/>
<dbReference type="InterPro" id="IPR004860">
    <property type="entry name" value="LAGLIDADG_dom"/>
</dbReference>
<keyword evidence="2" id="KW-0378">Hydrolase</keyword>
<keyword evidence="2" id="KW-0150">Chloroplast</keyword>
<sequence length="119" mass="13614">MARAIPWEVYSVKTLVNSLILTDPLALAVWYLDDGTKRSDTESCRIATQSFSKEEHELLQNCFKQNFNISVQIEDWGRTKDGSISYSLAILSRGGNFKKFRDVIYDIVNAEVPSMLYKL</sequence>
<protein>
    <submittedName>
        <fullName evidence="2">Putative LAGLIDADG homing endonuclease</fullName>
    </submittedName>
</protein>
<dbReference type="RefSeq" id="YP_009367632.1">
    <property type="nucleotide sequence ID" value="NC_034711.1"/>
</dbReference>
<accession>A0A1W6EGZ4</accession>
<dbReference type="Pfam" id="PF03161">
    <property type="entry name" value="LAGLIDADG_2"/>
    <property type="match status" value="1"/>
</dbReference>
<name>A0A1W6EGZ4_9CHLO</name>
<organism evidence="2">
    <name type="scientific">Pseudocharacium americanum</name>
    <dbReference type="NCBI Taxonomy" id="231080"/>
    <lineage>
        <taxon>Eukaryota</taxon>
        <taxon>Viridiplantae</taxon>
        <taxon>Chlorophyta</taxon>
        <taxon>core chlorophytes</taxon>
        <taxon>Ulvophyceae</taxon>
        <taxon>Ignatiales</taxon>
        <taxon>Ignatiaceae</taxon>
        <taxon>Pseudocharacium</taxon>
    </lineage>
</organism>
<evidence type="ECO:0000313" key="2">
    <source>
        <dbReference type="EMBL" id="ARK14630.1"/>
    </source>
</evidence>
<feature type="domain" description="Homing endonuclease LAGLIDADG" evidence="1">
    <location>
        <begin position="21"/>
        <end position="90"/>
    </location>
</feature>
<dbReference type="Gene3D" id="3.10.28.10">
    <property type="entry name" value="Homing endonucleases"/>
    <property type="match status" value="1"/>
</dbReference>
<keyword evidence="2" id="KW-0540">Nuclease</keyword>
<dbReference type="GO" id="GO:0004519">
    <property type="term" value="F:endonuclease activity"/>
    <property type="evidence" value="ECO:0007669"/>
    <property type="project" value="UniProtKB-KW"/>
</dbReference>
<dbReference type="InterPro" id="IPR027434">
    <property type="entry name" value="Homing_endonucl"/>
</dbReference>
<evidence type="ECO:0000259" key="1">
    <source>
        <dbReference type="Pfam" id="PF03161"/>
    </source>
</evidence>
<gene>
    <name evidence="2" type="primary">orf119</name>
</gene>
<dbReference type="EMBL" id="KY407658">
    <property type="protein sequence ID" value="ARK14630.1"/>
    <property type="molecule type" value="Genomic_DNA"/>
</dbReference>
<dbReference type="GeneID" id="32890193"/>
<reference evidence="2" key="1">
    <citation type="journal article" date="2017" name="Sci. Rep.">
        <title>Divergent copies of the large inverted repeat in the chloroplast genomes of ulvophycean green algae.</title>
        <authorList>
            <person name="Turmel M."/>
            <person name="Otis C."/>
            <person name="Lemieux C."/>
        </authorList>
    </citation>
    <scope>NUCLEOTIDE SEQUENCE</scope>
</reference>
<keyword evidence="2" id="KW-0255">Endonuclease</keyword>
<dbReference type="AlphaFoldDB" id="A0A1W6EGZ4"/>
<dbReference type="EMBL" id="KY407658">
    <property type="protein sequence ID" value="ARK14627.1"/>
    <property type="molecule type" value="Genomic_DNA"/>
</dbReference>
<keyword evidence="2" id="KW-0934">Plastid</keyword>
<dbReference type="RefSeq" id="YP_009367655.1">
    <property type="nucleotide sequence ID" value="NC_034711.1"/>
</dbReference>
<dbReference type="SUPFAM" id="SSF55608">
    <property type="entry name" value="Homing endonucleases"/>
    <property type="match status" value="1"/>
</dbReference>